<keyword evidence="2" id="KW-0547">Nucleotide-binding</keyword>
<dbReference type="KEGG" id="sgrg:L0C25_00075"/>
<dbReference type="EMBL" id="CP094970">
    <property type="protein sequence ID" value="UYM07947.1"/>
    <property type="molecule type" value="Genomic_DNA"/>
</dbReference>
<reference evidence="4" key="1">
    <citation type="submission" date="2022-01" db="EMBL/GenBank/DDBJ databases">
        <title>Nocardioidaceae gen. sp. A5X3R13.</title>
        <authorList>
            <person name="Lopez Marin M.A."/>
            <person name="Uhlik O."/>
        </authorList>
    </citation>
    <scope>NUCLEOTIDE SEQUENCE</scope>
    <source>
        <strain evidence="4">A5X3R13</strain>
    </source>
</reference>
<dbReference type="GO" id="GO:0005524">
    <property type="term" value="F:ATP binding"/>
    <property type="evidence" value="ECO:0007669"/>
    <property type="project" value="UniProtKB-KW"/>
</dbReference>
<proteinExistence type="predicted"/>
<dbReference type="EMBL" id="CP094970">
    <property type="protein sequence ID" value="UYM07949.1"/>
    <property type="molecule type" value="Genomic_DNA"/>
</dbReference>
<sequence>MTVVWRSTTELAEVETVSVDQIVDLHRALLPDQLRHHGLRSVQNWIGGSDWSPVGADFVPPAPSRVSALMSDLVDYLNGSAHSPLIQAAIVHAQFETIHPFTDGNGRVGRALIHTVLTRRGMTEQAVLPISLVLATLRTAYVEGLGAYRHDGPAGGSEANSALHAWLDSFIEASAVAAEQSRRLMQQISDLRSVWEERLRAHRTSAGLRETPRSDSAVARLLAELPEAPVLTATTLGRILGVSFPAANAALDELRQAGILHGKSIERGTRAYVAGEVLDLVTFAERQLASTKFDTQASPPQRAVPARTQE</sequence>
<dbReference type="Proteomes" id="UP001164390">
    <property type="component" value="Chromosome"/>
</dbReference>
<dbReference type="AlphaFoldDB" id="A0AA46YMM5"/>
<feature type="active site" evidence="1">
    <location>
        <position position="99"/>
    </location>
</feature>
<keyword evidence="6" id="KW-1185">Reference proteome</keyword>
<dbReference type="PANTHER" id="PTHR13504:SF38">
    <property type="entry name" value="FIDO DOMAIN-CONTAINING PROTEIN"/>
    <property type="match status" value="1"/>
</dbReference>
<evidence type="ECO:0000313" key="5">
    <source>
        <dbReference type="EMBL" id="UYM07949.1"/>
    </source>
</evidence>
<feature type="domain" description="Fido" evidence="3">
    <location>
        <begin position="17"/>
        <end position="169"/>
    </location>
</feature>
<dbReference type="PROSITE" id="PS51459">
    <property type="entry name" value="FIDO"/>
    <property type="match status" value="1"/>
</dbReference>
<dbReference type="InterPro" id="IPR040198">
    <property type="entry name" value="Fido_containing"/>
</dbReference>
<protein>
    <submittedName>
        <fullName evidence="4">Fic family protein</fullName>
    </submittedName>
</protein>
<dbReference type="InterPro" id="IPR036597">
    <property type="entry name" value="Fido-like_dom_sf"/>
</dbReference>
<evidence type="ECO:0000313" key="6">
    <source>
        <dbReference type="Proteomes" id="UP001164390"/>
    </source>
</evidence>
<gene>
    <name evidence="5" type="ORF">L0C25_00075</name>
    <name evidence="4" type="ORF">L0C25_23775</name>
</gene>
<dbReference type="InterPro" id="IPR003812">
    <property type="entry name" value="Fido"/>
</dbReference>
<accession>A0AA46YMM5</accession>
<dbReference type="Gene3D" id="1.10.3290.10">
    <property type="entry name" value="Fido-like domain"/>
    <property type="match status" value="1"/>
</dbReference>
<dbReference type="KEGG" id="sgrg:L0C25_23775"/>
<evidence type="ECO:0000256" key="2">
    <source>
        <dbReference type="PIRSR" id="PIRSR640198-2"/>
    </source>
</evidence>
<feature type="binding site" evidence="2">
    <location>
        <begin position="103"/>
        <end position="110"/>
    </location>
    <ligand>
        <name>ATP</name>
        <dbReference type="ChEBI" id="CHEBI:30616"/>
    </ligand>
</feature>
<dbReference type="SUPFAM" id="SSF140931">
    <property type="entry name" value="Fic-like"/>
    <property type="match status" value="1"/>
</dbReference>
<evidence type="ECO:0000256" key="1">
    <source>
        <dbReference type="PIRSR" id="PIRSR640198-1"/>
    </source>
</evidence>
<dbReference type="PANTHER" id="PTHR13504">
    <property type="entry name" value="FIDO DOMAIN-CONTAINING PROTEIN DDB_G0283145"/>
    <property type="match status" value="1"/>
</dbReference>
<dbReference type="Pfam" id="PF02661">
    <property type="entry name" value="Fic"/>
    <property type="match status" value="1"/>
</dbReference>
<evidence type="ECO:0000313" key="4">
    <source>
        <dbReference type="EMBL" id="UYM07947.1"/>
    </source>
</evidence>
<organism evidence="4 6">
    <name type="scientific">Solicola gregarius</name>
    <dbReference type="NCBI Taxonomy" id="2908642"/>
    <lineage>
        <taxon>Bacteria</taxon>
        <taxon>Bacillati</taxon>
        <taxon>Actinomycetota</taxon>
        <taxon>Actinomycetes</taxon>
        <taxon>Propionibacteriales</taxon>
        <taxon>Nocardioidaceae</taxon>
        <taxon>Solicola</taxon>
    </lineage>
</organism>
<keyword evidence="2" id="KW-0067">ATP-binding</keyword>
<name>A0AA46YMM5_9ACTN</name>
<evidence type="ECO:0000259" key="3">
    <source>
        <dbReference type="PROSITE" id="PS51459"/>
    </source>
</evidence>